<evidence type="ECO:0000313" key="1">
    <source>
        <dbReference type="EMBL" id="ACO62082.1"/>
    </source>
</evidence>
<dbReference type="SUPFAM" id="SSF103511">
    <property type="entry name" value="Chlorophyll a-b binding protein"/>
    <property type="match status" value="1"/>
</dbReference>
<dbReference type="KEGG" id="mis:MICPUN_56677"/>
<dbReference type="OMA" id="MVGWWSL"/>
<organism evidence="1 2">
    <name type="scientific">Micromonas commoda (strain RCC299 / NOUM17 / CCMP2709)</name>
    <name type="common">Picoplanktonic green alga</name>
    <dbReference type="NCBI Taxonomy" id="296587"/>
    <lineage>
        <taxon>Eukaryota</taxon>
        <taxon>Viridiplantae</taxon>
        <taxon>Chlorophyta</taxon>
        <taxon>Mamiellophyceae</taxon>
        <taxon>Mamiellales</taxon>
        <taxon>Mamiellaceae</taxon>
        <taxon>Micromonas</taxon>
    </lineage>
</organism>
<dbReference type="RefSeq" id="XP_002500824.1">
    <property type="nucleotide sequence ID" value="XM_002500778.1"/>
</dbReference>
<keyword evidence="2" id="KW-1185">Reference proteome</keyword>
<dbReference type="GeneID" id="8242013"/>
<reference evidence="1 2" key="1">
    <citation type="journal article" date="2009" name="Science">
        <title>Green evolution and dynamic adaptations revealed by genomes of the marine picoeukaryotes Micromonas.</title>
        <authorList>
            <person name="Worden A.Z."/>
            <person name="Lee J.H."/>
            <person name="Mock T."/>
            <person name="Rouze P."/>
            <person name="Simmons M.P."/>
            <person name="Aerts A.L."/>
            <person name="Allen A.E."/>
            <person name="Cuvelier M.L."/>
            <person name="Derelle E."/>
            <person name="Everett M.V."/>
            <person name="Foulon E."/>
            <person name="Grimwood J."/>
            <person name="Gundlach H."/>
            <person name="Henrissat B."/>
            <person name="Napoli C."/>
            <person name="McDonald S.M."/>
            <person name="Parker M.S."/>
            <person name="Rombauts S."/>
            <person name="Salamov A."/>
            <person name="Von Dassow P."/>
            <person name="Badger J.H."/>
            <person name="Coutinho P.M."/>
            <person name="Demir E."/>
            <person name="Dubchak I."/>
            <person name="Gentemann C."/>
            <person name="Eikrem W."/>
            <person name="Gready J.E."/>
            <person name="John U."/>
            <person name="Lanier W."/>
            <person name="Lindquist E.A."/>
            <person name="Lucas S."/>
            <person name="Mayer K.F."/>
            <person name="Moreau H."/>
            <person name="Not F."/>
            <person name="Otillar R."/>
            <person name="Panaud O."/>
            <person name="Pangilinan J."/>
            <person name="Paulsen I."/>
            <person name="Piegu B."/>
            <person name="Poliakov A."/>
            <person name="Robbens S."/>
            <person name="Schmutz J."/>
            <person name="Toulza E."/>
            <person name="Wyss T."/>
            <person name="Zelensky A."/>
            <person name="Zhou K."/>
            <person name="Armbrust E.V."/>
            <person name="Bhattacharya D."/>
            <person name="Goodenough U.W."/>
            <person name="Van de Peer Y."/>
            <person name="Grigoriev I.V."/>
        </authorList>
    </citation>
    <scope>NUCLEOTIDE SEQUENCE [LARGE SCALE GENOMIC DNA]</scope>
    <source>
        <strain evidence="2">RCC299 / NOUM17</strain>
    </source>
</reference>
<dbReference type="Proteomes" id="UP000002009">
    <property type="component" value="Chromosome 3"/>
</dbReference>
<accession>C1E0Y1</accession>
<protein>
    <submittedName>
        <fullName evidence="1">Uncharacterized protein</fullName>
    </submittedName>
</protein>
<dbReference type="AlphaFoldDB" id="C1E0Y1"/>
<proteinExistence type="predicted"/>
<dbReference type="eggNOG" id="ENOG502SDR8">
    <property type="taxonomic scope" value="Eukaryota"/>
</dbReference>
<name>C1E0Y1_MICCC</name>
<dbReference type="OrthoDB" id="542523at2759"/>
<dbReference type="EMBL" id="CP001324">
    <property type="protein sequence ID" value="ACO62082.1"/>
    <property type="molecule type" value="Genomic_DNA"/>
</dbReference>
<evidence type="ECO:0000313" key="2">
    <source>
        <dbReference type="Proteomes" id="UP000002009"/>
    </source>
</evidence>
<sequence>MIAAAHTVTVRPAAALSARRGLAGSSLRTAAKPPARAALRVRSTATRAEGIVDDVMADIKKKIADNKEKLERAKIVASPPGVPPPPVVPILEPGKIGFVENAERQNSRWSMVGWWSLLLVELVAGKGLLEIMGFTVGKGINFTF</sequence>
<dbReference type="STRING" id="296587.C1E0Y1"/>
<dbReference type="InParanoid" id="C1E0Y1"/>
<gene>
    <name evidence="1" type="ORF">MICPUN_56677</name>
</gene>